<dbReference type="GO" id="GO:0071038">
    <property type="term" value="P:TRAMP-dependent tRNA surveillance pathway"/>
    <property type="evidence" value="ECO:0007669"/>
    <property type="project" value="TreeGrafter"/>
</dbReference>
<protein>
    <recommendedName>
        <fullName evidence="9">Ribosomal RNA-processing protein 40</fullName>
    </recommendedName>
</protein>
<comment type="caution">
    <text evidence="12">The sequence shown here is derived from an EMBL/GenBank/DDBJ whole genome shotgun (WGS) entry which is preliminary data.</text>
</comment>
<dbReference type="GO" id="GO:0000177">
    <property type="term" value="C:cytoplasmic exosome (RNase complex)"/>
    <property type="evidence" value="ECO:0007669"/>
    <property type="project" value="TreeGrafter"/>
</dbReference>
<dbReference type="GO" id="GO:0071051">
    <property type="term" value="P:poly(A)-dependent snoRNA 3'-end processing"/>
    <property type="evidence" value="ECO:0007669"/>
    <property type="project" value="TreeGrafter"/>
</dbReference>
<organism evidence="12 13">
    <name type="scientific">Tilletia horrida</name>
    <dbReference type="NCBI Taxonomy" id="155126"/>
    <lineage>
        <taxon>Eukaryota</taxon>
        <taxon>Fungi</taxon>
        <taxon>Dikarya</taxon>
        <taxon>Basidiomycota</taxon>
        <taxon>Ustilaginomycotina</taxon>
        <taxon>Exobasidiomycetes</taxon>
        <taxon>Tilletiales</taxon>
        <taxon>Tilletiaceae</taxon>
        <taxon>Tilletia</taxon>
    </lineage>
</organism>
<dbReference type="InterPro" id="IPR036612">
    <property type="entry name" value="KH_dom_type_1_sf"/>
</dbReference>
<evidence type="ECO:0000256" key="10">
    <source>
        <dbReference type="SAM" id="MobiDB-lite"/>
    </source>
</evidence>
<dbReference type="EMBL" id="JAPDMQ010000796">
    <property type="protein sequence ID" value="KAK0520435.1"/>
    <property type="molecule type" value="Genomic_DNA"/>
</dbReference>
<dbReference type="InterPro" id="IPR012340">
    <property type="entry name" value="NA-bd_OB-fold"/>
</dbReference>
<evidence type="ECO:0000256" key="4">
    <source>
        <dbReference type="ARBA" id="ARBA00022490"/>
    </source>
</evidence>
<dbReference type="GO" id="GO:0000176">
    <property type="term" value="C:nuclear exosome (RNase complex)"/>
    <property type="evidence" value="ECO:0007669"/>
    <property type="project" value="TreeGrafter"/>
</dbReference>
<dbReference type="SUPFAM" id="SSF50249">
    <property type="entry name" value="Nucleic acid-binding proteins"/>
    <property type="match status" value="1"/>
</dbReference>
<evidence type="ECO:0000256" key="6">
    <source>
        <dbReference type="ARBA" id="ARBA00022835"/>
    </source>
</evidence>
<keyword evidence="8" id="KW-0539">Nucleus</keyword>
<dbReference type="GO" id="GO:0071034">
    <property type="term" value="P:CUT catabolic process"/>
    <property type="evidence" value="ECO:0007669"/>
    <property type="project" value="TreeGrafter"/>
</dbReference>
<dbReference type="InterPro" id="IPR004088">
    <property type="entry name" value="KH_dom_type_1"/>
</dbReference>
<comment type="subcellular location">
    <subcellularLocation>
        <location evidence="1">Cytoplasm</location>
    </subcellularLocation>
    <subcellularLocation>
        <location evidence="2">Nucleus</location>
        <location evidence="2">Nucleolus</location>
    </subcellularLocation>
</comment>
<evidence type="ECO:0000259" key="11">
    <source>
        <dbReference type="Pfam" id="PF15985"/>
    </source>
</evidence>
<feature type="region of interest" description="Disordered" evidence="10">
    <location>
        <begin position="1"/>
        <end position="25"/>
    </location>
</feature>
<evidence type="ECO:0000256" key="9">
    <source>
        <dbReference type="ARBA" id="ARBA00030615"/>
    </source>
</evidence>
<keyword evidence="5" id="KW-0698">rRNA processing</keyword>
<keyword evidence="7" id="KW-0694">RNA-binding</keyword>
<name>A0AAN6G7C1_9BASI</name>
<dbReference type="CDD" id="cd05790">
    <property type="entry name" value="S1_Rrp40"/>
    <property type="match status" value="1"/>
</dbReference>
<gene>
    <name evidence="12" type="primary">RRP40</name>
    <name evidence="12" type="ORF">OC842_007100</name>
</gene>
<feature type="compositionally biased region" description="Low complexity" evidence="10">
    <location>
        <begin position="286"/>
        <end position="296"/>
    </location>
</feature>
<dbReference type="Pfam" id="PF15985">
    <property type="entry name" value="KH_6"/>
    <property type="match status" value="1"/>
</dbReference>
<dbReference type="PANTHER" id="PTHR21321:SF1">
    <property type="entry name" value="EXOSOME COMPLEX COMPONENT RRP40"/>
    <property type="match status" value="1"/>
</dbReference>
<dbReference type="Gene3D" id="2.40.50.140">
    <property type="entry name" value="Nucleic acid-binding proteins"/>
    <property type="match status" value="1"/>
</dbReference>
<keyword evidence="13" id="KW-1185">Reference proteome</keyword>
<dbReference type="CDD" id="cd22526">
    <property type="entry name" value="KH-I_Rrp40"/>
    <property type="match status" value="1"/>
</dbReference>
<evidence type="ECO:0000256" key="8">
    <source>
        <dbReference type="ARBA" id="ARBA00023242"/>
    </source>
</evidence>
<dbReference type="InterPro" id="IPR037319">
    <property type="entry name" value="Rrp40_S1"/>
</dbReference>
<reference evidence="12" key="1">
    <citation type="journal article" date="2023" name="PhytoFront">
        <title>Draft Genome Resources of Seven Strains of Tilletia horrida, Causal Agent of Kernel Smut of Rice.</title>
        <authorList>
            <person name="Khanal S."/>
            <person name="Antony Babu S."/>
            <person name="Zhou X.G."/>
        </authorList>
    </citation>
    <scope>NUCLEOTIDE SEQUENCE</scope>
    <source>
        <strain evidence="12">TX3</strain>
    </source>
</reference>
<evidence type="ECO:0000313" key="13">
    <source>
        <dbReference type="Proteomes" id="UP001176521"/>
    </source>
</evidence>
<comment type="similarity">
    <text evidence="3">Belongs to the RRP40 family.</text>
</comment>
<keyword evidence="6" id="KW-0271">Exosome</keyword>
<dbReference type="FunFam" id="2.40.50.140:FF:000112">
    <property type="entry name" value="Exosome complex component RRP40"/>
    <property type="match status" value="1"/>
</dbReference>
<dbReference type="PANTHER" id="PTHR21321">
    <property type="entry name" value="PNAS-3 RELATED"/>
    <property type="match status" value="1"/>
</dbReference>
<sequence length="366" mass="38378">MALVLPGDVVHSPEQPLPTIPAPESTHLKLGPGLLPERLSASGSSITVPTLVATRAGILGHLPGRASASGKAAGSSAAAAGAAAAEGGRTTKRPKIEDGKGSKGATARAQQDGLWVEANTRRYVPAPSDTVIGQITARGPDFYTVSLLSAHTAALPVLSFEGATKRHRPNIRVGALVYARVVGAERHTDPELGCVNPVTGKADGLGELKVAERETGCAMLFRISLGLASSLLHPSHPLLPRLAAHFPFESAIGHNGLLWARAAQPSHLIALGRVLERAEHVGFVWASSSSSPASSSGRRRRRRKAQQQGGVVKKDEDEDEDMEVDGDGGEEEEDEVEALTSRAQDVARLRGALSKEEIKLLVGPFL</sequence>
<accession>A0AAN6G7C1</accession>
<evidence type="ECO:0000256" key="5">
    <source>
        <dbReference type="ARBA" id="ARBA00022552"/>
    </source>
</evidence>
<dbReference type="GO" id="GO:0034475">
    <property type="term" value="P:U4 snRNA 3'-end processing"/>
    <property type="evidence" value="ECO:0007669"/>
    <property type="project" value="TreeGrafter"/>
</dbReference>
<dbReference type="GO" id="GO:0071035">
    <property type="term" value="P:nuclear polyadenylation-dependent rRNA catabolic process"/>
    <property type="evidence" value="ECO:0007669"/>
    <property type="project" value="TreeGrafter"/>
</dbReference>
<dbReference type="Pfam" id="PF21262">
    <property type="entry name" value="RRP40_S1"/>
    <property type="match status" value="1"/>
</dbReference>
<dbReference type="GO" id="GO:0005730">
    <property type="term" value="C:nucleolus"/>
    <property type="evidence" value="ECO:0007669"/>
    <property type="project" value="UniProtKB-SubCell"/>
</dbReference>
<evidence type="ECO:0000313" key="12">
    <source>
        <dbReference type="EMBL" id="KAK0520435.1"/>
    </source>
</evidence>
<feature type="compositionally biased region" description="Acidic residues" evidence="10">
    <location>
        <begin position="316"/>
        <end position="337"/>
    </location>
</feature>
<keyword evidence="4" id="KW-0963">Cytoplasm</keyword>
<dbReference type="SUPFAM" id="SSF54791">
    <property type="entry name" value="Eukaryotic type KH-domain (KH-domain type I)"/>
    <property type="match status" value="1"/>
</dbReference>
<dbReference type="GO" id="GO:0000467">
    <property type="term" value="P:exonucleolytic trimming to generate mature 3'-end of 5.8S rRNA from tricistronic rRNA transcript (SSU-rRNA, 5.8S rRNA, LSU-rRNA)"/>
    <property type="evidence" value="ECO:0007669"/>
    <property type="project" value="TreeGrafter"/>
</dbReference>
<dbReference type="Gene3D" id="3.30.1370.10">
    <property type="entry name" value="K Homology domain, type 1"/>
    <property type="match status" value="1"/>
</dbReference>
<dbReference type="Proteomes" id="UP001176521">
    <property type="component" value="Unassembled WGS sequence"/>
</dbReference>
<feature type="region of interest" description="Disordered" evidence="10">
    <location>
        <begin position="83"/>
        <end position="112"/>
    </location>
</feature>
<proteinExistence type="inferred from homology"/>
<feature type="domain" description="K Homology" evidence="11">
    <location>
        <begin position="219"/>
        <end position="264"/>
    </location>
</feature>
<dbReference type="InterPro" id="IPR049469">
    <property type="entry name" value="RRP40_KH-I"/>
</dbReference>
<dbReference type="InterPro" id="IPR026699">
    <property type="entry name" value="Exosome_RNA_bind1/RRP40/RRP4"/>
</dbReference>
<evidence type="ECO:0000256" key="2">
    <source>
        <dbReference type="ARBA" id="ARBA00004604"/>
    </source>
</evidence>
<evidence type="ECO:0000256" key="1">
    <source>
        <dbReference type="ARBA" id="ARBA00004496"/>
    </source>
</evidence>
<dbReference type="GO" id="GO:0003723">
    <property type="term" value="F:RNA binding"/>
    <property type="evidence" value="ECO:0007669"/>
    <property type="project" value="UniProtKB-KW"/>
</dbReference>
<feature type="region of interest" description="Disordered" evidence="10">
    <location>
        <begin position="286"/>
        <end position="341"/>
    </location>
</feature>
<evidence type="ECO:0000256" key="3">
    <source>
        <dbReference type="ARBA" id="ARBA00007841"/>
    </source>
</evidence>
<dbReference type="AlphaFoldDB" id="A0AAN6G7C1"/>
<evidence type="ECO:0000256" key="7">
    <source>
        <dbReference type="ARBA" id="ARBA00022884"/>
    </source>
</evidence>